<evidence type="ECO:0000256" key="1">
    <source>
        <dbReference type="SAM" id="Phobius"/>
    </source>
</evidence>
<keyword evidence="1" id="KW-0812">Transmembrane</keyword>
<comment type="caution">
    <text evidence="2">The sequence shown here is derived from an EMBL/GenBank/DDBJ whole genome shotgun (WGS) entry which is preliminary data.</text>
</comment>
<accession>A0A4R3KZA2</accession>
<evidence type="ECO:0000313" key="3">
    <source>
        <dbReference type="Proteomes" id="UP000294567"/>
    </source>
</evidence>
<dbReference type="AlphaFoldDB" id="A0A4R3KZA2"/>
<keyword evidence="3" id="KW-1185">Reference proteome</keyword>
<keyword evidence="1" id="KW-1133">Transmembrane helix</keyword>
<organism evidence="2 3">
    <name type="scientific">Keratinibaculum paraultunense</name>
    <dbReference type="NCBI Taxonomy" id="1278232"/>
    <lineage>
        <taxon>Bacteria</taxon>
        <taxon>Bacillati</taxon>
        <taxon>Bacillota</taxon>
        <taxon>Tissierellia</taxon>
        <taxon>Tissierellales</taxon>
        <taxon>Tepidimicrobiaceae</taxon>
        <taxon>Keratinibaculum</taxon>
    </lineage>
</organism>
<dbReference type="Proteomes" id="UP000294567">
    <property type="component" value="Unassembled WGS sequence"/>
</dbReference>
<feature type="transmembrane region" description="Helical" evidence="1">
    <location>
        <begin position="107"/>
        <end position="128"/>
    </location>
</feature>
<protein>
    <submittedName>
        <fullName evidence="2">Uncharacterized protein</fullName>
    </submittedName>
</protein>
<dbReference type="RefSeq" id="WP_132025426.1">
    <property type="nucleotide sequence ID" value="NZ_CP068564.1"/>
</dbReference>
<sequence length="183" mass="21587">MYNSVVVNLFMNIWDFLERCYIYSNLKKFNNFIGNGIKKLSKGSNLIKLFTSSRSLIKESFFYRIYSNIIGGINNLFTELRKRIEKNNDKSIIYNFFNSLLKDNIHLVVNLCVFFLSFGIGIIINNIIRGFYVGRSYIMALIFIFVSIVILSIRDYKSILKESYFCSFIRSIFTIDEGVDQWW</sequence>
<feature type="transmembrane region" description="Helical" evidence="1">
    <location>
        <begin position="134"/>
        <end position="153"/>
    </location>
</feature>
<keyword evidence="1" id="KW-0472">Membrane</keyword>
<reference evidence="2 3" key="1">
    <citation type="submission" date="2019-03" db="EMBL/GenBank/DDBJ databases">
        <title>Genomic Encyclopedia of Type Strains, Phase IV (KMG-IV): sequencing the most valuable type-strain genomes for metagenomic binning, comparative biology and taxonomic classification.</title>
        <authorList>
            <person name="Goeker M."/>
        </authorList>
    </citation>
    <scope>NUCLEOTIDE SEQUENCE [LARGE SCALE GENOMIC DNA]</scope>
    <source>
        <strain evidence="2 3">DSM 26752</strain>
    </source>
</reference>
<evidence type="ECO:0000313" key="2">
    <source>
        <dbReference type="EMBL" id="TCS91646.1"/>
    </source>
</evidence>
<dbReference type="OrthoDB" id="1953431at2"/>
<name>A0A4R3KZA2_9FIRM</name>
<gene>
    <name evidence="2" type="ORF">EDD65_101149</name>
</gene>
<dbReference type="EMBL" id="SMAE01000001">
    <property type="protein sequence ID" value="TCS91646.1"/>
    <property type="molecule type" value="Genomic_DNA"/>
</dbReference>
<proteinExistence type="predicted"/>